<keyword evidence="3" id="KW-1185">Reference proteome</keyword>
<proteinExistence type="predicted"/>
<gene>
    <name evidence="2" type="ORF">BZB76_0390</name>
</gene>
<keyword evidence="1" id="KW-0812">Transmembrane</keyword>
<evidence type="ECO:0000313" key="3">
    <source>
        <dbReference type="Proteomes" id="UP000274601"/>
    </source>
</evidence>
<keyword evidence="1" id="KW-0472">Membrane</keyword>
<feature type="transmembrane region" description="Helical" evidence="1">
    <location>
        <begin position="62"/>
        <end position="83"/>
    </location>
</feature>
<accession>A0A495QXV4</accession>
<name>A0A495QXV4_9ACTN</name>
<dbReference type="EMBL" id="RBWU01000001">
    <property type="protein sequence ID" value="RKS78952.1"/>
    <property type="molecule type" value="Genomic_DNA"/>
</dbReference>
<dbReference type="Proteomes" id="UP000274601">
    <property type="component" value="Unassembled WGS sequence"/>
</dbReference>
<organism evidence="2 3">
    <name type="scientific">Actinomadura pelletieri DSM 43383</name>
    <dbReference type="NCBI Taxonomy" id="1120940"/>
    <lineage>
        <taxon>Bacteria</taxon>
        <taxon>Bacillati</taxon>
        <taxon>Actinomycetota</taxon>
        <taxon>Actinomycetes</taxon>
        <taxon>Streptosporangiales</taxon>
        <taxon>Thermomonosporaceae</taxon>
        <taxon>Actinomadura</taxon>
    </lineage>
</organism>
<reference evidence="2 3" key="1">
    <citation type="submission" date="2018-10" db="EMBL/GenBank/DDBJ databases">
        <title>Genomic Encyclopedia of Archaeal and Bacterial Type Strains, Phase II (KMG-II): from individual species to whole genera.</title>
        <authorList>
            <person name="Goeker M."/>
        </authorList>
    </citation>
    <scope>NUCLEOTIDE SEQUENCE [LARGE SCALE GENOMIC DNA]</scope>
    <source>
        <strain evidence="2 3">DSM 43383</strain>
    </source>
</reference>
<keyword evidence="1" id="KW-1133">Transmembrane helix</keyword>
<protein>
    <submittedName>
        <fullName evidence="2">Uncharacterized protein</fullName>
    </submittedName>
</protein>
<dbReference type="AlphaFoldDB" id="A0A495QXV4"/>
<evidence type="ECO:0000256" key="1">
    <source>
        <dbReference type="SAM" id="Phobius"/>
    </source>
</evidence>
<evidence type="ECO:0000313" key="2">
    <source>
        <dbReference type="EMBL" id="RKS78952.1"/>
    </source>
</evidence>
<sequence length="124" mass="13608">MFQLIWTAAEKPGPDDPLLAVVAMVALVIFLIGCVVAGFFAFSGRWRSWYPIKLNTTTSPLVFPWPAGAMLLMLLAVGLHYLLDPIPLWLGAFLVGCSGLLCVIGGIYLVPPRRLLPGWLRDLE</sequence>
<feature type="transmembrane region" description="Helical" evidence="1">
    <location>
        <begin position="89"/>
        <end position="111"/>
    </location>
</feature>
<comment type="caution">
    <text evidence="2">The sequence shown here is derived from an EMBL/GenBank/DDBJ whole genome shotgun (WGS) entry which is preliminary data.</text>
</comment>
<feature type="transmembrane region" description="Helical" evidence="1">
    <location>
        <begin position="20"/>
        <end position="42"/>
    </location>
</feature>